<feature type="region of interest" description="Disordered" evidence="5">
    <location>
        <begin position="1"/>
        <end position="26"/>
    </location>
</feature>
<sequence>MPGYIEDRWYKKGPPDPEDPKKRPTRVKTDLYEKCKRYRVCGIPGVRKRSFDRKADAETWKAKVQTELLRGEFVDHRDGDIPLAEYIAQEYWPTKTGDPGTLQTVKSRIDNRIVPYLGALHLNAIKVPQLRKYLADLDERYGPATIIESWGTLSSILEAAVDDERIPRNPCLAKTVRPPSKPERKARAWTRERVMAVREGLDERFRVMVDLGVGAGLRQGEVLGLSVDDVDTDADVIHVRRQVRIVRSRLVYSLPKGGKTRTVPLPKHLAERIAEHAERFPPVAVTLPWGDPATPENAKQTAERAPQTHRLLVTGERQKGALRRGVFNEGPWKRALVEAGVIPPPPPKAARTDEERARRARGNTKYAAAPEDGFHALRHTFASVQLHARESVVSVSKWMGHSDPSITLKIYAHMMPEADGRGRAAMDAWFAGDS</sequence>
<name>A0A5J6HXZ5_STRC4</name>
<evidence type="ECO:0000313" key="7">
    <source>
        <dbReference type="EMBL" id="QEV24012.1"/>
    </source>
</evidence>
<dbReference type="AlphaFoldDB" id="A0A5J6HXZ5"/>
<dbReference type="KEGG" id="scoe:CP976_07520"/>
<keyword evidence="2" id="KW-0229">DNA integration</keyword>
<comment type="similarity">
    <text evidence="1">Belongs to the 'phage' integrase family.</text>
</comment>
<dbReference type="InterPro" id="IPR013762">
    <property type="entry name" value="Integrase-like_cat_sf"/>
</dbReference>
<dbReference type="InterPro" id="IPR002104">
    <property type="entry name" value="Integrase_catalytic"/>
</dbReference>
<evidence type="ECO:0000256" key="2">
    <source>
        <dbReference type="ARBA" id="ARBA00022908"/>
    </source>
</evidence>
<dbReference type="InterPro" id="IPR050090">
    <property type="entry name" value="Tyrosine_recombinase_XerCD"/>
</dbReference>
<dbReference type="Gene3D" id="1.10.150.130">
    <property type="match status" value="1"/>
</dbReference>
<dbReference type="InterPro" id="IPR010998">
    <property type="entry name" value="Integrase_recombinase_N"/>
</dbReference>
<evidence type="ECO:0000256" key="5">
    <source>
        <dbReference type="SAM" id="MobiDB-lite"/>
    </source>
</evidence>
<dbReference type="GO" id="GO:0006310">
    <property type="term" value="P:DNA recombination"/>
    <property type="evidence" value="ECO:0007669"/>
    <property type="project" value="UniProtKB-KW"/>
</dbReference>
<dbReference type="SUPFAM" id="SSF56349">
    <property type="entry name" value="DNA breaking-rejoining enzymes"/>
    <property type="match status" value="1"/>
</dbReference>
<dbReference type="InterPro" id="IPR004107">
    <property type="entry name" value="Integrase_SAM-like_N"/>
</dbReference>
<dbReference type="PROSITE" id="PS51898">
    <property type="entry name" value="TYR_RECOMBINASE"/>
    <property type="match status" value="1"/>
</dbReference>
<protein>
    <submittedName>
        <fullName evidence="7">Site-specific integrase</fullName>
    </submittedName>
</protein>
<evidence type="ECO:0000313" key="8">
    <source>
        <dbReference type="Proteomes" id="UP000326598"/>
    </source>
</evidence>
<dbReference type="RefSeq" id="WP_150479632.1">
    <property type="nucleotide sequence ID" value="NZ_BMTB01000010.1"/>
</dbReference>
<dbReference type="GeneID" id="91415932"/>
<dbReference type="Pfam" id="PF14659">
    <property type="entry name" value="Phage_int_SAM_3"/>
    <property type="match status" value="1"/>
</dbReference>
<dbReference type="GO" id="GO:0015074">
    <property type="term" value="P:DNA integration"/>
    <property type="evidence" value="ECO:0007669"/>
    <property type="project" value="UniProtKB-KW"/>
</dbReference>
<gene>
    <name evidence="7" type="ORF">CP976_07520</name>
</gene>
<dbReference type="Gene3D" id="1.10.443.10">
    <property type="entry name" value="Intergrase catalytic core"/>
    <property type="match status" value="1"/>
</dbReference>
<evidence type="ECO:0000256" key="1">
    <source>
        <dbReference type="ARBA" id="ARBA00008857"/>
    </source>
</evidence>
<dbReference type="PANTHER" id="PTHR30349:SF64">
    <property type="entry name" value="PROPHAGE INTEGRASE INTD-RELATED"/>
    <property type="match status" value="1"/>
</dbReference>
<proteinExistence type="inferred from homology"/>
<reference evidence="7 8" key="1">
    <citation type="submission" date="2017-09" db="EMBL/GenBank/DDBJ databases">
        <authorList>
            <person name="Lee N."/>
            <person name="Cho B.-K."/>
        </authorList>
    </citation>
    <scope>NUCLEOTIDE SEQUENCE [LARGE SCALE GENOMIC DNA]</scope>
    <source>
        <strain evidence="7 8">ATCC 13740</strain>
    </source>
</reference>
<evidence type="ECO:0000259" key="6">
    <source>
        <dbReference type="PROSITE" id="PS51898"/>
    </source>
</evidence>
<evidence type="ECO:0000256" key="3">
    <source>
        <dbReference type="ARBA" id="ARBA00023125"/>
    </source>
</evidence>
<dbReference type="GO" id="GO:0003677">
    <property type="term" value="F:DNA binding"/>
    <property type="evidence" value="ECO:0007669"/>
    <property type="project" value="UniProtKB-KW"/>
</dbReference>
<keyword evidence="3" id="KW-0238">DNA-binding</keyword>
<dbReference type="Pfam" id="PF00589">
    <property type="entry name" value="Phage_integrase"/>
    <property type="match status" value="1"/>
</dbReference>
<evidence type="ECO:0000256" key="4">
    <source>
        <dbReference type="ARBA" id="ARBA00023172"/>
    </source>
</evidence>
<dbReference type="EMBL" id="CP023694">
    <property type="protein sequence ID" value="QEV24012.1"/>
    <property type="molecule type" value="Genomic_DNA"/>
</dbReference>
<dbReference type="Proteomes" id="UP000326598">
    <property type="component" value="Chromosome"/>
</dbReference>
<dbReference type="InterPro" id="IPR011010">
    <property type="entry name" value="DNA_brk_join_enz"/>
</dbReference>
<keyword evidence="4" id="KW-0233">DNA recombination</keyword>
<feature type="domain" description="Tyr recombinase" evidence="6">
    <location>
        <begin position="184"/>
        <end position="427"/>
    </location>
</feature>
<organism evidence="7 8">
    <name type="scientific">Streptomyces coeruleorubidus</name>
    <dbReference type="NCBI Taxonomy" id="116188"/>
    <lineage>
        <taxon>Bacteria</taxon>
        <taxon>Bacillati</taxon>
        <taxon>Actinomycetota</taxon>
        <taxon>Actinomycetes</taxon>
        <taxon>Kitasatosporales</taxon>
        <taxon>Streptomycetaceae</taxon>
        <taxon>Streptomyces</taxon>
    </lineage>
</organism>
<accession>A0A5J6HXZ5</accession>
<dbReference type="PANTHER" id="PTHR30349">
    <property type="entry name" value="PHAGE INTEGRASE-RELATED"/>
    <property type="match status" value="1"/>
</dbReference>